<accession>H5SQE2</accession>
<proteinExistence type="predicted"/>
<reference evidence="2" key="1">
    <citation type="journal article" date="2005" name="Environ. Microbiol.">
        <title>Genetic and functional properties of uncultivated thermophilic crenarchaeotes from a subsurface gold mine as revealed by analysis of genome fragments.</title>
        <authorList>
            <person name="Nunoura T."/>
            <person name="Hirayama H."/>
            <person name="Takami H."/>
            <person name="Oida H."/>
            <person name="Nishi S."/>
            <person name="Shimamura S."/>
            <person name="Suzuki Y."/>
            <person name="Inagaki F."/>
            <person name="Takai K."/>
            <person name="Nealson K.H."/>
            <person name="Horikoshi K."/>
        </authorList>
    </citation>
    <scope>NUCLEOTIDE SEQUENCE</scope>
</reference>
<evidence type="ECO:0000313" key="2">
    <source>
        <dbReference type="EMBL" id="BAL58378.1"/>
    </source>
</evidence>
<keyword evidence="1" id="KW-0812">Transmembrane</keyword>
<evidence type="ECO:0000256" key="1">
    <source>
        <dbReference type="SAM" id="Phobius"/>
    </source>
</evidence>
<protein>
    <submittedName>
        <fullName evidence="2">Uncharacterized protein</fullName>
    </submittedName>
</protein>
<feature type="transmembrane region" description="Helical" evidence="1">
    <location>
        <begin position="7"/>
        <end position="31"/>
    </location>
</feature>
<dbReference type="AlphaFoldDB" id="H5SQE2"/>
<organism evidence="2">
    <name type="scientific">Acetithermum autotrophicum</name>
    <dbReference type="NCBI Taxonomy" id="1446466"/>
    <lineage>
        <taxon>Bacteria</taxon>
        <taxon>Candidatus Bipolaricaulota</taxon>
        <taxon>Candidatus Acetithermum</taxon>
    </lineage>
</organism>
<gene>
    <name evidence="2" type="ORF">HGMM_OP1C073</name>
</gene>
<keyword evidence="1" id="KW-1133">Transmembrane helix</keyword>
<feature type="transmembrane region" description="Helical" evidence="1">
    <location>
        <begin position="37"/>
        <end position="59"/>
    </location>
</feature>
<sequence length="63" mass="6936">MRTSPLRLLVLAFVLLLMGALLPFLMVIRILEPSFALSFFSYAVSLVGLVTGLIGVAHYGRNR</sequence>
<keyword evidence="1" id="KW-0472">Membrane</keyword>
<dbReference type="EMBL" id="AP011800">
    <property type="protein sequence ID" value="BAL58378.1"/>
    <property type="molecule type" value="Genomic_DNA"/>
</dbReference>
<reference evidence="2" key="2">
    <citation type="journal article" date="2012" name="PLoS ONE">
        <title>A Deeply Branching Thermophilic Bacterium with an Ancient Acetyl-CoA Pathway Dominates a Subsurface Ecosystem.</title>
        <authorList>
            <person name="Takami H."/>
            <person name="Noguchi H."/>
            <person name="Takaki Y."/>
            <person name="Uchiyama I."/>
            <person name="Toyoda A."/>
            <person name="Nishi S."/>
            <person name="Chee G.-J."/>
            <person name="Arai W."/>
            <person name="Nunoura T."/>
            <person name="Itoh T."/>
            <person name="Hattori M."/>
            <person name="Takai K."/>
        </authorList>
    </citation>
    <scope>NUCLEOTIDE SEQUENCE</scope>
</reference>
<name>H5SQE2_ACEAU</name>